<evidence type="ECO:0000313" key="9">
    <source>
        <dbReference type="Proteomes" id="UP000316726"/>
    </source>
</evidence>
<accession>A0A5B8MYJ6</accession>
<dbReference type="Proteomes" id="UP000316726">
    <property type="component" value="Chromosome 14"/>
</dbReference>
<proteinExistence type="predicted"/>
<feature type="transmembrane region" description="Helical" evidence="7">
    <location>
        <begin position="6"/>
        <end position="26"/>
    </location>
</feature>
<feature type="transmembrane region" description="Helical" evidence="7">
    <location>
        <begin position="309"/>
        <end position="329"/>
    </location>
</feature>
<evidence type="ECO:0000256" key="5">
    <source>
        <dbReference type="ARBA" id="ARBA00023136"/>
    </source>
</evidence>
<evidence type="ECO:0000256" key="3">
    <source>
        <dbReference type="ARBA" id="ARBA00022692"/>
    </source>
</evidence>
<dbReference type="Pfam" id="PF00209">
    <property type="entry name" value="SNF"/>
    <property type="match status" value="2"/>
</dbReference>
<feature type="transmembrane region" description="Helical" evidence="7">
    <location>
        <begin position="168"/>
        <end position="190"/>
    </location>
</feature>
<feature type="transmembrane region" description="Helical" evidence="7">
    <location>
        <begin position="341"/>
        <end position="367"/>
    </location>
</feature>
<dbReference type="OrthoDB" id="6581954at2759"/>
<feature type="transmembrane region" description="Helical" evidence="7">
    <location>
        <begin position="118"/>
        <end position="137"/>
    </location>
</feature>
<keyword evidence="9" id="KW-1185">Reference proteome</keyword>
<feature type="transmembrane region" description="Helical" evidence="7">
    <location>
        <begin position="487"/>
        <end position="505"/>
    </location>
</feature>
<dbReference type="STRING" id="1764295.A0A5B8MYJ6"/>
<evidence type="ECO:0000256" key="7">
    <source>
        <dbReference type="SAM" id="Phobius"/>
    </source>
</evidence>
<feature type="transmembrane region" description="Helical" evidence="7">
    <location>
        <begin position="263"/>
        <end position="289"/>
    </location>
</feature>
<keyword evidence="4 7" id="KW-1133">Transmembrane helix</keyword>
<protein>
    <submittedName>
        <fullName evidence="8">Sodium/chloride symporter</fullName>
    </submittedName>
</protein>
<dbReference type="GO" id="GO:0005886">
    <property type="term" value="C:plasma membrane"/>
    <property type="evidence" value="ECO:0007669"/>
    <property type="project" value="TreeGrafter"/>
</dbReference>
<dbReference type="PROSITE" id="PS50267">
    <property type="entry name" value="NA_NEUROTRAN_SYMP_3"/>
    <property type="match status" value="1"/>
</dbReference>
<evidence type="ECO:0000256" key="4">
    <source>
        <dbReference type="ARBA" id="ARBA00022989"/>
    </source>
</evidence>
<sequence length="612" mass="67297">MTARVSWSGTLTLVAIVLVGPALYLVDYLWKKWRGVRATTASEGSTTATTGAEDDDEQSDSELLDRGHPSDSFAEHGAAEAREKWSSSQYLFGLIGYAIGIGNVWRFCYVIARDGGAASLLAYLVSFLFIATPLFLYEMVLGQYTRLSALPAWVYVRPRWIGLGCSQFLLCFIVQSYFVMIIAYTIPYIYGSCLEPLPWTEEGKTAEEHWFVDILGAKTKDDGEDLIDASSNTMQTPLLLSYAGLWLIIYFSIAFGKEVLSKITYVTVIAPCVLVVVLIIRAAFLPGAMDGIRYYIFKFETDKLLDLNVWAAALSQCLFSLSPGFGTAITMSSHTKDREDVYMAALITSCANTLFAVAAGFAVFAILGNLAYQENEEVSTIASRSGTGLAFIVIASAMPTFGPSAANVMSVLFFVMLFTLGLDSAYAWSETLTATVADVLEEHDYKVASWKISAALSAMCFLAGLPYCYSWGTNVLDSMDNFVGTNFLLFICFVESVVFMFDFSFPRLEYALRLATDGKRSMYPKYGCYFDLYLAIPISTLGLFIYQLYFNATSDVLPPGNKSIEVAGWVMMSVLVVLTGFGLWRRGKGQLSPLPPLGQGIQLSSLHSSQTT</sequence>
<feature type="compositionally biased region" description="Acidic residues" evidence="6">
    <location>
        <begin position="52"/>
        <end position="62"/>
    </location>
</feature>
<dbReference type="PANTHER" id="PTHR11616">
    <property type="entry name" value="SODIUM/CHLORIDE DEPENDENT TRANSPORTER"/>
    <property type="match status" value="1"/>
</dbReference>
<evidence type="ECO:0000313" key="8">
    <source>
        <dbReference type="EMBL" id="QDZ24692.1"/>
    </source>
</evidence>
<dbReference type="InterPro" id="IPR000175">
    <property type="entry name" value="Na/ntran_symport"/>
</dbReference>
<feature type="transmembrane region" description="Helical" evidence="7">
    <location>
        <begin position="90"/>
        <end position="112"/>
    </location>
</feature>
<dbReference type="PANTHER" id="PTHR11616:SF240">
    <property type="entry name" value="BLOATED TUBULES, ISOFORM B-RELATED"/>
    <property type="match status" value="1"/>
</dbReference>
<dbReference type="CDD" id="cd10324">
    <property type="entry name" value="SLC6sbd"/>
    <property type="match status" value="1"/>
</dbReference>
<evidence type="ECO:0000256" key="6">
    <source>
        <dbReference type="SAM" id="MobiDB-lite"/>
    </source>
</evidence>
<keyword evidence="5 7" id="KW-0472">Membrane</keyword>
<feature type="transmembrane region" description="Helical" evidence="7">
    <location>
        <begin position="238"/>
        <end position="256"/>
    </location>
</feature>
<feature type="transmembrane region" description="Helical" evidence="7">
    <location>
        <begin position="526"/>
        <end position="546"/>
    </location>
</feature>
<reference evidence="8 9" key="1">
    <citation type="submission" date="2018-07" db="EMBL/GenBank/DDBJ databases">
        <title>The complete nuclear genome of the prasinophyte Chloropicon primus (CCMP1205).</title>
        <authorList>
            <person name="Pombert J.-F."/>
            <person name="Otis C."/>
            <person name="Turmel M."/>
            <person name="Lemieux C."/>
        </authorList>
    </citation>
    <scope>NUCLEOTIDE SEQUENCE [LARGE SCALE GENOMIC DNA]</scope>
    <source>
        <strain evidence="8 9">CCMP1205</strain>
    </source>
</reference>
<gene>
    <name evidence="8" type="ORF">A3770_14p72100</name>
</gene>
<organism evidence="8 9">
    <name type="scientific">Chloropicon primus</name>
    <dbReference type="NCBI Taxonomy" id="1764295"/>
    <lineage>
        <taxon>Eukaryota</taxon>
        <taxon>Viridiplantae</taxon>
        <taxon>Chlorophyta</taxon>
        <taxon>Chloropicophyceae</taxon>
        <taxon>Chloropicales</taxon>
        <taxon>Chloropicaceae</taxon>
        <taxon>Chloropicon</taxon>
    </lineage>
</organism>
<name>A0A5B8MYJ6_9CHLO</name>
<feature type="transmembrane region" description="Helical" evidence="7">
    <location>
        <begin position="448"/>
        <end position="467"/>
    </location>
</feature>
<dbReference type="SUPFAM" id="SSF161070">
    <property type="entry name" value="SNF-like"/>
    <property type="match status" value="1"/>
</dbReference>
<dbReference type="PRINTS" id="PR00176">
    <property type="entry name" value="NANEUSMPORT"/>
</dbReference>
<keyword evidence="2" id="KW-0813">Transport</keyword>
<feature type="region of interest" description="Disordered" evidence="6">
    <location>
        <begin position="44"/>
        <end position="67"/>
    </location>
</feature>
<dbReference type="GO" id="GO:0035725">
    <property type="term" value="P:sodium ion transmembrane transport"/>
    <property type="evidence" value="ECO:0007669"/>
    <property type="project" value="TreeGrafter"/>
</dbReference>
<dbReference type="NCBIfam" id="NF037979">
    <property type="entry name" value="Na_transp"/>
    <property type="match status" value="1"/>
</dbReference>
<dbReference type="EMBL" id="CP031047">
    <property type="protein sequence ID" value="QDZ24692.1"/>
    <property type="molecule type" value="Genomic_DNA"/>
</dbReference>
<dbReference type="InterPro" id="IPR037272">
    <property type="entry name" value="SNS_sf"/>
</dbReference>
<evidence type="ECO:0000256" key="2">
    <source>
        <dbReference type="ARBA" id="ARBA00022448"/>
    </source>
</evidence>
<feature type="transmembrane region" description="Helical" evidence="7">
    <location>
        <begin position="566"/>
        <end position="584"/>
    </location>
</feature>
<evidence type="ECO:0000256" key="1">
    <source>
        <dbReference type="ARBA" id="ARBA00004141"/>
    </source>
</evidence>
<dbReference type="AlphaFoldDB" id="A0A5B8MYJ6"/>
<keyword evidence="3 7" id="KW-0812">Transmembrane</keyword>
<comment type="subcellular location">
    <subcellularLocation>
        <location evidence="1">Membrane</location>
        <topology evidence="1">Multi-pass membrane protein</topology>
    </subcellularLocation>
</comment>
<feature type="transmembrane region" description="Helical" evidence="7">
    <location>
        <begin position="408"/>
        <end position="428"/>
    </location>
</feature>